<reference evidence="11 12" key="1">
    <citation type="submission" date="2020-10" db="EMBL/GenBank/DDBJ databases">
        <title>Phylogeny of dyella-like bacteria.</title>
        <authorList>
            <person name="Fu J."/>
        </authorList>
    </citation>
    <scope>NUCLEOTIDE SEQUENCE [LARGE SCALE GENOMIC DNA]</scope>
    <source>
        <strain evidence="11 12">Gsoil3046</strain>
    </source>
</reference>
<gene>
    <name evidence="11" type="ORF">ISP17_03555</name>
</gene>
<dbReference type="RefSeq" id="WP_404630138.1">
    <property type="nucleotide sequence ID" value="NZ_JADIKM010000001.1"/>
</dbReference>
<feature type="signal peptide" evidence="9">
    <location>
        <begin position="1"/>
        <end position="25"/>
    </location>
</feature>
<evidence type="ECO:0000256" key="2">
    <source>
        <dbReference type="ARBA" id="ARBA00022448"/>
    </source>
</evidence>
<dbReference type="Gene3D" id="1.10.760.10">
    <property type="entry name" value="Cytochrome c-like domain"/>
    <property type="match status" value="2"/>
</dbReference>
<dbReference type="Proteomes" id="UP001620460">
    <property type="component" value="Unassembled WGS sequence"/>
</dbReference>
<evidence type="ECO:0000313" key="11">
    <source>
        <dbReference type="EMBL" id="MFK2903026.1"/>
    </source>
</evidence>
<keyword evidence="2" id="KW-0813">Transport</keyword>
<feature type="domain" description="Cytochrome c" evidence="10">
    <location>
        <begin position="59"/>
        <end position="133"/>
    </location>
</feature>
<accession>A0ABW8JRZ8</accession>
<keyword evidence="3 8" id="KW-0349">Heme</keyword>
<dbReference type="PROSITE" id="PS51007">
    <property type="entry name" value="CYTC"/>
    <property type="match status" value="2"/>
</dbReference>
<comment type="caution">
    <text evidence="11">The sequence shown here is derived from an EMBL/GenBank/DDBJ whole genome shotgun (WGS) entry which is preliminary data.</text>
</comment>
<keyword evidence="12" id="KW-1185">Reference proteome</keyword>
<dbReference type="PANTHER" id="PTHR37823:SF4">
    <property type="entry name" value="MENAQUINOL-CYTOCHROME C REDUCTASE CYTOCHROME B_C SUBUNIT"/>
    <property type="match status" value="1"/>
</dbReference>
<evidence type="ECO:0000256" key="3">
    <source>
        <dbReference type="ARBA" id="ARBA00022617"/>
    </source>
</evidence>
<evidence type="ECO:0000256" key="1">
    <source>
        <dbReference type="ARBA" id="ARBA00021020"/>
    </source>
</evidence>
<dbReference type="PRINTS" id="PR00606">
    <property type="entry name" value="CYTCHROMECID"/>
</dbReference>
<evidence type="ECO:0000256" key="4">
    <source>
        <dbReference type="ARBA" id="ARBA00022723"/>
    </source>
</evidence>
<dbReference type="InterPro" id="IPR051811">
    <property type="entry name" value="Cytochrome_c550/c551-like"/>
</dbReference>
<keyword evidence="5" id="KW-0249">Electron transport</keyword>
<dbReference type="EMBL" id="JADIKM010000001">
    <property type="protein sequence ID" value="MFK2903026.1"/>
    <property type="molecule type" value="Genomic_DNA"/>
</dbReference>
<evidence type="ECO:0000256" key="9">
    <source>
        <dbReference type="SAM" id="SignalP"/>
    </source>
</evidence>
<dbReference type="InterPro" id="IPR036909">
    <property type="entry name" value="Cyt_c-like_dom_sf"/>
</dbReference>
<protein>
    <recommendedName>
        <fullName evidence="1">Cytochrome c-551</fullName>
    </recommendedName>
    <alternativeName>
        <fullName evidence="7">Cytochrome c551</fullName>
    </alternativeName>
</protein>
<organism evidence="11 12">
    <name type="scientific">Dyella ginsengisoli</name>
    <dbReference type="NCBI Taxonomy" id="363848"/>
    <lineage>
        <taxon>Bacteria</taxon>
        <taxon>Pseudomonadati</taxon>
        <taxon>Pseudomonadota</taxon>
        <taxon>Gammaproteobacteria</taxon>
        <taxon>Lysobacterales</taxon>
        <taxon>Rhodanobacteraceae</taxon>
        <taxon>Dyella</taxon>
    </lineage>
</organism>
<evidence type="ECO:0000256" key="6">
    <source>
        <dbReference type="ARBA" id="ARBA00023004"/>
    </source>
</evidence>
<evidence type="ECO:0000256" key="8">
    <source>
        <dbReference type="PROSITE-ProRule" id="PRU00433"/>
    </source>
</evidence>
<sequence>MLKPDRMAGALAAVLLLAATLPAQAQGKYGLGQKATPEQIAGWNIDVRPDGAGLPDGQGSVSEGNEVYDANCASCHGTFGESNSYIALTGVAARLNYATTLFDYINRAMPFPHSKALTANQVYAATAYVLNLNDIVPADFVANKDTLPKVKMPAHDKVKPFPGLMSVKGRPDVHNVACMKDCAKDVKVTASLPAGFVENLYGDIRDNFRGLQTMNEQAPPASELPGNADAKATPDVPKLLGTYACTACHAADHKVVGPAFQDVAAKYQGNAGAVQHLTDKIRKGGSGVWGPIPMPPQSGPSDAELAAIIHWVLSQPAKK</sequence>
<dbReference type="InterPro" id="IPR009056">
    <property type="entry name" value="Cyt_c-like_dom"/>
</dbReference>
<dbReference type="InterPro" id="IPR002324">
    <property type="entry name" value="Cyt_c_ID"/>
</dbReference>
<dbReference type="Pfam" id="PF13442">
    <property type="entry name" value="Cytochrome_CBB3"/>
    <property type="match status" value="1"/>
</dbReference>
<keyword evidence="4 8" id="KW-0479">Metal-binding</keyword>
<evidence type="ECO:0000256" key="5">
    <source>
        <dbReference type="ARBA" id="ARBA00022982"/>
    </source>
</evidence>
<proteinExistence type="predicted"/>
<evidence type="ECO:0000313" key="12">
    <source>
        <dbReference type="Proteomes" id="UP001620460"/>
    </source>
</evidence>
<dbReference type="SUPFAM" id="SSF46626">
    <property type="entry name" value="Cytochrome c"/>
    <property type="match status" value="2"/>
</dbReference>
<keyword evidence="9" id="KW-0732">Signal</keyword>
<evidence type="ECO:0000259" key="10">
    <source>
        <dbReference type="PROSITE" id="PS51007"/>
    </source>
</evidence>
<feature type="chain" id="PRO_5046048986" description="Cytochrome c-551" evidence="9">
    <location>
        <begin position="26"/>
        <end position="319"/>
    </location>
</feature>
<keyword evidence="6 8" id="KW-0408">Iron</keyword>
<dbReference type="Pfam" id="PF00034">
    <property type="entry name" value="Cytochrom_C"/>
    <property type="match status" value="1"/>
</dbReference>
<dbReference type="PANTHER" id="PTHR37823">
    <property type="entry name" value="CYTOCHROME C-553-LIKE"/>
    <property type="match status" value="1"/>
</dbReference>
<feature type="domain" description="Cytochrome c" evidence="10">
    <location>
        <begin position="228"/>
        <end position="316"/>
    </location>
</feature>
<evidence type="ECO:0000256" key="7">
    <source>
        <dbReference type="ARBA" id="ARBA00031244"/>
    </source>
</evidence>
<name>A0ABW8JRZ8_9GAMM</name>